<reference evidence="1" key="1">
    <citation type="submission" date="2018-01" db="EMBL/GenBank/DDBJ databases">
        <authorList>
            <person name="Mao J.F."/>
        </authorList>
    </citation>
    <scope>NUCLEOTIDE SEQUENCE</scope>
    <source>
        <strain evidence="1">Huo1</strain>
        <tissue evidence="1">Leaf</tissue>
    </source>
</reference>
<evidence type="ECO:0000313" key="2">
    <source>
        <dbReference type="Proteomes" id="UP000298416"/>
    </source>
</evidence>
<evidence type="ECO:0000313" key="1">
    <source>
        <dbReference type="EMBL" id="KAG6400424.1"/>
    </source>
</evidence>
<reference evidence="1" key="2">
    <citation type="submission" date="2020-08" db="EMBL/GenBank/DDBJ databases">
        <title>Plant Genome Project.</title>
        <authorList>
            <person name="Zhang R.-G."/>
        </authorList>
    </citation>
    <scope>NUCLEOTIDE SEQUENCE</scope>
    <source>
        <strain evidence="1">Huo1</strain>
        <tissue evidence="1">Leaf</tissue>
    </source>
</reference>
<dbReference type="AlphaFoldDB" id="A0A8X8ZDW6"/>
<keyword evidence="2" id="KW-1185">Reference proteome</keyword>
<protein>
    <submittedName>
        <fullName evidence="1">Uncharacterized protein</fullName>
    </submittedName>
</protein>
<proteinExistence type="predicted"/>
<accession>A0A8X8ZDW6</accession>
<comment type="caution">
    <text evidence="1">The sequence shown here is derived from an EMBL/GenBank/DDBJ whole genome shotgun (WGS) entry which is preliminary data.</text>
</comment>
<dbReference type="Proteomes" id="UP000298416">
    <property type="component" value="Unassembled WGS sequence"/>
</dbReference>
<name>A0A8X8ZDW6_SALSN</name>
<organism evidence="1">
    <name type="scientific">Salvia splendens</name>
    <name type="common">Scarlet sage</name>
    <dbReference type="NCBI Taxonomy" id="180675"/>
    <lineage>
        <taxon>Eukaryota</taxon>
        <taxon>Viridiplantae</taxon>
        <taxon>Streptophyta</taxon>
        <taxon>Embryophyta</taxon>
        <taxon>Tracheophyta</taxon>
        <taxon>Spermatophyta</taxon>
        <taxon>Magnoliopsida</taxon>
        <taxon>eudicotyledons</taxon>
        <taxon>Gunneridae</taxon>
        <taxon>Pentapetalae</taxon>
        <taxon>asterids</taxon>
        <taxon>lamiids</taxon>
        <taxon>Lamiales</taxon>
        <taxon>Lamiaceae</taxon>
        <taxon>Nepetoideae</taxon>
        <taxon>Mentheae</taxon>
        <taxon>Salviinae</taxon>
        <taxon>Salvia</taxon>
        <taxon>Salvia subgen. Calosphace</taxon>
        <taxon>core Calosphace</taxon>
    </lineage>
</organism>
<sequence length="121" mass="14621">MAKESSREFTDFGGLLENFKRKWIFEREDFDMMRECPVLVCLIPLDLCNDKNEFRDDSEILMMRIIKYPPNVNMLVREQGLLSRKSMLTWYALLYHVPMELKEWRFKLSLIALCFLRRCSN</sequence>
<dbReference type="EMBL" id="PNBA02000014">
    <property type="protein sequence ID" value="KAG6400424.1"/>
    <property type="molecule type" value="Genomic_DNA"/>
</dbReference>
<gene>
    <name evidence="1" type="ORF">SASPL_137255</name>
</gene>